<feature type="region of interest" description="Disordered" evidence="1">
    <location>
        <begin position="162"/>
        <end position="196"/>
    </location>
</feature>
<evidence type="ECO:0008006" key="4">
    <source>
        <dbReference type="Google" id="ProtNLM"/>
    </source>
</evidence>
<feature type="compositionally biased region" description="Polar residues" evidence="1">
    <location>
        <begin position="162"/>
        <end position="180"/>
    </location>
</feature>
<comment type="caution">
    <text evidence="2">The sequence shown here is derived from an EMBL/GenBank/DDBJ whole genome shotgun (WGS) entry which is preliminary data.</text>
</comment>
<evidence type="ECO:0000313" key="3">
    <source>
        <dbReference type="Proteomes" id="UP000316253"/>
    </source>
</evidence>
<dbReference type="Proteomes" id="UP000316253">
    <property type="component" value="Unassembled WGS sequence"/>
</dbReference>
<gene>
    <name evidence="2" type="ORF">CEO22_609</name>
</gene>
<evidence type="ECO:0000256" key="1">
    <source>
        <dbReference type="SAM" id="MobiDB-lite"/>
    </source>
</evidence>
<reference evidence="2 3" key="1">
    <citation type="submission" date="2017-08" db="EMBL/GenBank/DDBJ databases">
        <title>Mechanisms for carbon and nitrogen cycling indicate functional differentiation within the Candidate Phyla Radiation.</title>
        <authorList>
            <person name="Danczak R.E."/>
            <person name="Johnston M.D."/>
            <person name="Kenah C."/>
            <person name="Slattery M."/>
            <person name="Wrighton K.C."/>
            <person name="Wilkins M.J."/>
        </authorList>
    </citation>
    <scope>NUCLEOTIDE SEQUENCE [LARGE SCALE GENOMIC DNA]</scope>
    <source>
        <strain evidence="2">Gr01-1014_85</strain>
    </source>
</reference>
<dbReference type="EMBL" id="VMFD01000066">
    <property type="protein sequence ID" value="TSC65105.1"/>
    <property type="molecule type" value="Genomic_DNA"/>
</dbReference>
<organism evidence="2 3">
    <name type="scientific">Candidatus Berkelbacteria bacterium Gr01-1014_85</name>
    <dbReference type="NCBI Taxonomy" id="2017150"/>
    <lineage>
        <taxon>Bacteria</taxon>
        <taxon>Candidatus Berkelbacteria</taxon>
    </lineage>
</organism>
<dbReference type="AlphaFoldDB" id="A0A554J9R1"/>
<name>A0A554J9R1_9BACT</name>
<evidence type="ECO:0000313" key="2">
    <source>
        <dbReference type="EMBL" id="TSC65105.1"/>
    </source>
</evidence>
<sequence>MDEIIYLEPDEEITSVVDKIKKSRAKQLGLVIPRSSSLIHSLVNLKLLKKEADGLGKAIALVTADKVGKNIAHQIGLDVYPDIHALKPLSAQNFVDLPKGNEPIEINATEAPANSRSKFQSRQVSSPAIRSYVPVENSTAESGELTEAADGIDLIEAPSTFQPSVRQQAASRTGFQSRQVGSRPRPEAQPRSQRLPGITAPGKFLVGLIILTIIASFLGLPQSTLTITAAAESYQTTLPVIVSLTEPSLTDSGLNLPGKKIEYHGSAAKRFLATGKKEAGTKAKGQVTLYNAWDGNPITLAAGTTLTDQVSGKLFVLPNKAVIPGGSLTLANGKAITNPGKVTVELVANEPGDSYNVKAGKLTIGGISSDRQASIYGETANNLTGGASKQITVLTQADITTATETLQTELLAEALPQLRAKLESPDFKIVDESVQVKLQPAVSNPEKLETETEHFDLKLEADYQAIAFNEASLKQAVLDKVTTDTPEGKTVLFDDTDSIGINYDTRSDDKLILKVEVKTKLGQRVDLDAIASQLPGQSLDSIKESLLAKSEIVEVTLNQFPLGWWQDFSYFSWNTRLKLNYQ</sequence>
<proteinExistence type="predicted"/>
<protein>
    <recommendedName>
        <fullName evidence="4">Baseplate protein J-like domain-containing protein</fullName>
    </recommendedName>
</protein>
<accession>A0A554J9R1</accession>